<dbReference type="AlphaFoldDB" id="A0A663EEB8"/>
<evidence type="ECO:0000313" key="2">
    <source>
        <dbReference type="Ensembl" id="ENSACCP00020010667.1"/>
    </source>
</evidence>
<accession>A0A663EEB8</accession>
<sequence>MPLTPGLHLPLFSHSHVLPERVHGAGIPQLTSAKPAPRLDMARFTPAWCGATLSGGGEDNERSEQQSGERQASLLPSCRLLPGASL</sequence>
<evidence type="ECO:0000256" key="1">
    <source>
        <dbReference type="SAM" id="MobiDB-lite"/>
    </source>
</evidence>
<name>A0A663EEB8_AQUCH</name>
<feature type="region of interest" description="Disordered" evidence="1">
    <location>
        <begin position="52"/>
        <end position="75"/>
    </location>
</feature>
<dbReference type="Proteomes" id="UP000472275">
    <property type="component" value="Chromosome 2"/>
</dbReference>
<proteinExistence type="predicted"/>
<reference evidence="2" key="2">
    <citation type="submission" date="2025-09" db="UniProtKB">
        <authorList>
            <consortium name="Ensembl"/>
        </authorList>
    </citation>
    <scope>IDENTIFICATION</scope>
</reference>
<organism evidence="2 3">
    <name type="scientific">Aquila chrysaetos chrysaetos</name>
    <dbReference type="NCBI Taxonomy" id="223781"/>
    <lineage>
        <taxon>Eukaryota</taxon>
        <taxon>Metazoa</taxon>
        <taxon>Chordata</taxon>
        <taxon>Craniata</taxon>
        <taxon>Vertebrata</taxon>
        <taxon>Euteleostomi</taxon>
        <taxon>Archelosauria</taxon>
        <taxon>Archosauria</taxon>
        <taxon>Dinosauria</taxon>
        <taxon>Saurischia</taxon>
        <taxon>Theropoda</taxon>
        <taxon>Coelurosauria</taxon>
        <taxon>Aves</taxon>
        <taxon>Neognathae</taxon>
        <taxon>Neoaves</taxon>
        <taxon>Telluraves</taxon>
        <taxon>Accipitrimorphae</taxon>
        <taxon>Accipitriformes</taxon>
        <taxon>Accipitridae</taxon>
        <taxon>Accipitrinae</taxon>
        <taxon>Aquila</taxon>
    </lineage>
</organism>
<protein>
    <submittedName>
        <fullName evidence="2">Uncharacterized protein</fullName>
    </submittedName>
</protein>
<dbReference type="Ensembl" id="ENSACCT00020011143.1">
    <property type="protein sequence ID" value="ENSACCP00020010667.1"/>
    <property type="gene ID" value="ENSACCG00020007301.1"/>
</dbReference>
<keyword evidence="3" id="KW-1185">Reference proteome</keyword>
<reference evidence="2" key="1">
    <citation type="submission" date="2025-08" db="UniProtKB">
        <authorList>
            <consortium name="Ensembl"/>
        </authorList>
    </citation>
    <scope>IDENTIFICATION</scope>
</reference>
<evidence type="ECO:0000313" key="3">
    <source>
        <dbReference type="Proteomes" id="UP000472275"/>
    </source>
</evidence>
<dbReference type="InParanoid" id="A0A663EEB8"/>